<protein>
    <submittedName>
        <fullName evidence="4">Uncharacterized protein</fullName>
    </submittedName>
</protein>
<gene>
    <name evidence="4" type="ORF">PINE0816_LOCUS5856</name>
</gene>
<dbReference type="SUPFAM" id="SSF47694">
    <property type="entry name" value="Cytochrome c oxidase subunit h"/>
    <property type="match status" value="1"/>
</dbReference>
<dbReference type="InterPro" id="IPR036549">
    <property type="entry name" value="CX6/COA6-like_sf"/>
</dbReference>
<dbReference type="PANTHER" id="PTHR46281">
    <property type="entry name" value="CYTOCHROME C OXIDASE SUBUNIT 6B"/>
    <property type="match status" value="1"/>
</dbReference>
<keyword evidence="2" id="KW-0496">Mitochondrion</keyword>
<evidence type="ECO:0000256" key="3">
    <source>
        <dbReference type="ARBA" id="ARBA00023157"/>
    </source>
</evidence>
<accession>A0A7S0GB85</accession>
<dbReference type="Gene3D" id="1.10.10.140">
    <property type="entry name" value="Cytochrome c oxidase, subunit VIb"/>
    <property type="match status" value="1"/>
</dbReference>
<dbReference type="InterPro" id="IPR003213">
    <property type="entry name" value="Cyt_c_oxidase_su6B"/>
</dbReference>
<comment type="subcellular location">
    <subcellularLocation>
        <location evidence="1">Mitochondrion</location>
    </subcellularLocation>
</comment>
<organism evidence="4">
    <name type="scientific">Proboscia inermis</name>
    <dbReference type="NCBI Taxonomy" id="420281"/>
    <lineage>
        <taxon>Eukaryota</taxon>
        <taxon>Sar</taxon>
        <taxon>Stramenopiles</taxon>
        <taxon>Ochrophyta</taxon>
        <taxon>Bacillariophyta</taxon>
        <taxon>Coscinodiscophyceae</taxon>
        <taxon>Rhizosoleniophycidae</taxon>
        <taxon>Rhizosoleniales</taxon>
        <taxon>Rhizosoleniaceae</taxon>
        <taxon>Proboscia</taxon>
    </lineage>
</organism>
<evidence type="ECO:0000256" key="2">
    <source>
        <dbReference type="ARBA" id="ARBA00023128"/>
    </source>
</evidence>
<keyword evidence="3" id="KW-1015">Disulfide bond</keyword>
<dbReference type="PANTHER" id="PTHR46281:SF8">
    <property type="entry name" value="CYTOCHROME C OXIDASE SUBUNIT 12, MITOCHONDRIAL"/>
    <property type="match status" value="1"/>
</dbReference>
<dbReference type="GO" id="GO:0045277">
    <property type="term" value="C:respiratory chain complex IV"/>
    <property type="evidence" value="ECO:0007669"/>
    <property type="project" value="InterPro"/>
</dbReference>
<dbReference type="GO" id="GO:0005739">
    <property type="term" value="C:mitochondrion"/>
    <property type="evidence" value="ECO:0007669"/>
    <property type="project" value="UniProtKB-SubCell"/>
</dbReference>
<dbReference type="Pfam" id="PF02297">
    <property type="entry name" value="COX6B"/>
    <property type="match status" value="1"/>
</dbReference>
<evidence type="ECO:0000256" key="1">
    <source>
        <dbReference type="ARBA" id="ARBA00004173"/>
    </source>
</evidence>
<reference evidence="4" key="1">
    <citation type="submission" date="2021-01" db="EMBL/GenBank/DDBJ databases">
        <authorList>
            <person name="Corre E."/>
            <person name="Pelletier E."/>
            <person name="Niang G."/>
            <person name="Scheremetjew M."/>
            <person name="Finn R."/>
            <person name="Kale V."/>
            <person name="Holt S."/>
            <person name="Cochrane G."/>
            <person name="Meng A."/>
            <person name="Brown T."/>
            <person name="Cohen L."/>
        </authorList>
    </citation>
    <scope>NUCLEOTIDE SEQUENCE</scope>
    <source>
        <strain evidence="4">CCAP1064/1</strain>
    </source>
</reference>
<dbReference type="EMBL" id="HBEL01012222">
    <property type="protein sequence ID" value="CAD8409733.1"/>
    <property type="molecule type" value="Transcribed_RNA"/>
</dbReference>
<proteinExistence type="predicted"/>
<evidence type="ECO:0000313" key="4">
    <source>
        <dbReference type="EMBL" id="CAD8409733.1"/>
    </source>
</evidence>
<dbReference type="InterPro" id="IPR048280">
    <property type="entry name" value="COX6B-like"/>
</dbReference>
<name>A0A7S0GB85_9STRA</name>
<sequence>MNAPKVIAEGDKVETKFSEEQKAKLNKKMEGLDEEQRTTIMAMITNMKVKTTPRQHNFPSQNQAAHCWNRYNEWVVCMKTTEGDRGKCAGSRQLAGSICPDEWQEKWDEEREEGTFPGMKSKF</sequence>
<dbReference type="AlphaFoldDB" id="A0A7S0GB85"/>